<gene>
    <name evidence="3" type="ORF">AGERDE_LOCUS9864</name>
</gene>
<evidence type="ECO:0000313" key="3">
    <source>
        <dbReference type="EMBL" id="CAG8616675.1"/>
    </source>
</evidence>
<reference evidence="3" key="1">
    <citation type="submission" date="2021-06" db="EMBL/GenBank/DDBJ databases">
        <authorList>
            <person name="Kallberg Y."/>
            <person name="Tangrot J."/>
            <person name="Rosling A."/>
        </authorList>
    </citation>
    <scope>NUCLEOTIDE SEQUENCE</scope>
    <source>
        <strain evidence="3">MT106</strain>
    </source>
</reference>
<feature type="compositionally biased region" description="Basic and acidic residues" evidence="1">
    <location>
        <begin position="233"/>
        <end position="247"/>
    </location>
</feature>
<sequence>EIMVIPRLSERLTCMIFRRRFEIEAEELLPDISILRDAHMELKNSEKFKKLLKTVLAIGNYLNGSSFRGNAYGFQLNALLNMGDTKAAENNTKGAATLLHYLAVTLEENQKELVNFMDELPHLEPAARVSVVTVMASVNNWATGVSHIREEIHALDKIKILPNNDRFVEEFVEFIEPTVTKIRDMAKKLDNELKQLLLYYGEDPSSTKPEDFFKLIVSFASYFAKARKENEELQKKAEKERERERNRLVNRRPSDTSSVSSSIAGKGEFDDAIRELRSGLRRGRGRPVSKVFMDAQAEEPSTENF</sequence>
<accession>A0A9N9CZ05</accession>
<evidence type="ECO:0000259" key="2">
    <source>
        <dbReference type="PROSITE" id="PS51444"/>
    </source>
</evidence>
<feature type="region of interest" description="Disordered" evidence="1">
    <location>
        <begin position="233"/>
        <end position="266"/>
    </location>
</feature>
<dbReference type="InterPro" id="IPR015425">
    <property type="entry name" value="FH2_Formin"/>
</dbReference>
<feature type="region of interest" description="Disordered" evidence="1">
    <location>
        <begin position="280"/>
        <end position="305"/>
    </location>
</feature>
<feature type="domain" description="FH2" evidence="2">
    <location>
        <begin position="1"/>
        <end position="249"/>
    </location>
</feature>
<dbReference type="InterPro" id="IPR051425">
    <property type="entry name" value="Formin_Homology"/>
</dbReference>
<dbReference type="OrthoDB" id="1668162at2759"/>
<dbReference type="AlphaFoldDB" id="A0A9N9CZ05"/>
<dbReference type="InterPro" id="IPR042201">
    <property type="entry name" value="FH2_Formin_sf"/>
</dbReference>
<proteinExistence type="predicted"/>
<dbReference type="PANTHER" id="PTHR45725">
    <property type="entry name" value="FORMIN HOMOLOGY 2 FAMILY MEMBER"/>
    <property type="match status" value="1"/>
</dbReference>
<evidence type="ECO:0000256" key="1">
    <source>
        <dbReference type="SAM" id="MobiDB-lite"/>
    </source>
</evidence>
<name>A0A9N9CZ05_9GLOM</name>
<protein>
    <submittedName>
        <fullName evidence="3">9760_t:CDS:1</fullName>
    </submittedName>
</protein>
<feature type="compositionally biased region" description="Acidic residues" evidence="1">
    <location>
        <begin position="296"/>
        <end position="305"/>
    </location>
</feature>
<evidence type="ECO:0000313" key="4">
    <source>
        <dbReference type="Proteomes" id="UP000789831"/>
    </source>
</evidence>
<keyword evidence="4" id="KW-1185">Reference proteome</keyword>
<dbReference type="PANTHER" id="PTHR45725:SF1">
    <property type="entry name" value="DISHEVELLED ASSOCIATED ACTIVATOR OF MORPHOGENESIS, ISOFORM D"/>
    <property type="match status" value="1"/>
</dbReference>
<dbReference type="Gene3D" id="1.20.58.2220">
    <property type="entry name" value="Formin, FH2 domain"/>
    <property type="match status" value="1"/>
</dbReference>
<comment type="caution">
    <text evidence="3">The sequence shown here is derived from an EMBL/GenBank/DDBJ whole genome shotgun (WGS) entry which is preliminary data.</text>
</comment>
<dbReference type="Proteomes" id="UP000789831">
    <property type="component" value="Unassembled WGS sequence"/>
</dbReference>
<feature type="non-terminal residue" evidence="3">
    <location>
        <position position="1"/>
    </location>
</feature>
<dbReference type="SMART" id="SM00498">
    <property type="entry name" value="FH2"/>
    <property type="match status" value="1"/>
</dbReference>
<dbReference type="SUPFAM" id="SSF101447">
    <property type="entry name" value="Formin homology 2 domain (FH2 domain)"/>
    <property type="match status" value="1"/>
</dbReference>
<dbReference type="PROSITE" id="PS51444">
    <property type="entry name" value="FH2"/>
    <property type="match status" value="1"/>
</dbReference>
<dbReference type="EMBL" id="CAJVPL010002658">
    <property type="protein sequence ID" value="CAG8616675.1"/>
    <property type="molecule type" value="Genomic_DNA"/>
</dbReference>
<organism evidence="3 4">
    <name type="scientific">Ambispora gerdemannii</name>
    <dbReference type="NCBI Taxonomy" id="144530"/>
    <lineage>
        <taxon>Eukaryota</taxon>
        <taxon>Fungi</taxon>
        <taxon>Fungi incertae sedis</taxon>
        <taxon>Mucoromycota</taxon>
        <taxon>Glomeromycotina</taxon>
        <taxon>Glomeromycetes</taxon>
        <taxon>Archaeosporales</taxon>
        <taxon>Ambisporaceae</taxon>
        <taxon>Ambispora</taxon>
    </lineage>
</organism>
<dbReference type="Pfam" id="PF02181">
    <property type="entry name" value="FH2"/>
    <property type="match status" value="1"/>
</dbReference>